<name>A0ABQ5B8G4_9ASTR</name>
<organism evidence="1 2">
    <name type="scientific">Tanacetum coccineum</name>
    <dbReference type="NCBI Taxonomy" id="301880"/>
    <lineage>
        <taxon>Eukaryota</taxon>
        <taxon>Viridiplantae</taxon>
        <taxon>Streptophyta</taxon>
        <taxon>Embryophyta</taxon>
        <taxon>Tracheophyta</taxon>
        <taxon>Spermatophyta</taxon>
        <taxon>Magnoliopsida</taxon>
        <taxon>eudicotyledons</taxon>
        <taxon>Gunneridae</taxon>
        <taxon>Pentapetalae</taxon>
        <taxon>asterids</taxon>
        <taxon>campanulids</taxon>
        <taxon>Asterales</taxon>
        <taxon>Asteraceae</taxon>
        <taxon>Asteroideae</taxon>
        <taxon>Anthemideae</taxon>
        <taxon>Anthemidinae</taxon>
        <taxon>Tanacetum</taxon>
    </lineage>
</organism>
<proteinExistence type="predicted"/>
<evidence type="ECO:0000313" key="2">
    <source>
        <dbReference type="Proteomes" id="UP001151760"/>
    </source>
</evidence>
<comment type="caution">
    <text evidence="1">The sequence shown here is derived from an EMBL/GenBank/DDBJ whole genome shotgun (WGS) entry which is preliminary data.</text>
</comment>
<dbReference type="Proteomes" id="UP001151760">
    <property type="component" value="Unassembled WGS sequence"/>
</dbReference>
<gene>
    <name evidence="1" type="ORF">Tco_0857913</name>
</gene>
<accession>A0ABQ5B8G4</accession>
<evidence type="ECO:0000313" key="1">
    <source>
        <dbReference type="EMBL" id="GJT10871.1"/>
    </source>
</evidence>
<protein>
    <submittedName>
        <fullName evidence="1">Uncharacterized protein</fullName>
    </submittedName>
</protein>
<reference evidence="1" key="2">
    <citation type="submission" date="2022-01" db="EMBL/GenBank/DDBJ databases">
        <authorList>
            <person name="Yamashiro T."/>
            <person name="Shiraishi A."/>
            <person name="Satake H."/>
            <person name="Nakayama K."/>
        </authorList>
    </citation>
    <scope>NUCLEOTIDE SEQUENCE</scope>
</reference>
<keyword evidence="2" id="KW-1185">Reference proteome</keyword>
<reference evidence="1" key="1">
    <citation type="journal article" date="2022" name="Int. J. Mol. Sci.">
        <title>Draft Genome of Tanacetum Coccineum: Genomic Comparison of Closely Related Tanacetum-Family Plants.</title>
        <authorList>
            <person name="Yamashiro T."/>
            <person name="Shiraishi A."/>
            <person name="Nakayama K."/>
            <person name="Satake H."/>
        </authorList>
    </citation>
    <scope>NUCLEOTIDE SEQUENCE</scope>
</reference>
<dbReference type="EMBL" id="BQNB010013022">
    <property type="protein sequence ID" value="GJT10871.1"/>
    <property type="molecule type" value="Genomic_DNA"/>
</dbReference>
<sequence length="130" mass="14361">MKSKIIGYGFKHLIDNGCIPMEIDEESEETPIQFLTDDELSDKLVKKVEKDMRVLFSMYKEKYGTNLSSDIPESTSSQSTTTTRRRGNAFLNAFKDKSIEDEEVSLVDGVLEGALGALGDDALGALSDET</sequence>